<evidence type="ECO:0000313" key="9">
    <source>
        <dbReference type="Proteomes" id="UP000294599"/>
    </source>
</evidence>
<feature type="transmembrane region" description="Helical" evidence="6">
    <location>
        <begin position="21"/>
        <end position="38"/>
    </location>
</feature>
<dbReference type="GO" id="GO:0005886">
    <property type="term" value="C:plasma membrane"/>
    <property type="evidence" value="ECO:0007669"/>
    <property type="project" value="UniProtKB-SubCell"/>
</dbReference>
<dbReference type="InterPro" id="IPR051791">
    <property type="entry name" value="Pra-immunoreactive"/>
</dbReference>
<proteinExistence type="predicted"/>
<evidence type="ECO:0000256" key="4">
    <source>
        <dbReference type="ARBA" id="ARBA00022989"/>
    </source>
</evidence>
<feature type="domain" description="RDD" evidence="7">
    <location>
        <begin position="8"/>
        <end position="142"/>
    </location>
</feature>
<dbReference type="Pfam" id="PF06271">
    <property type="entry name" value="RDD"/>
    <property type="match status" value="1"/>
</dbReference>
<protein>
    <submittedName>
        <fullName evidence="8">Putative RDD family membrane protein YckC</fullName>
    </submittedName>
</protein>
<keyword evidence="5 6" id="KW-0472">Membrane</keyword>
<dbReference type="EMBL" id="SMAF01000003">
    <property type="protein sequence ID" value="TCT00360.1"/>
    <property type="molecule type" value="Genomic_DNA"/>
</dbReference>
<dbReference type="InterPro" id="IPR010432">
    <property type="entry name" value="RDD"/>
</dbReference>
<name>A0A4R3LJA9_9GAMM</name>
<dbReference type="PANTHER" id="PTHR36115">
    <property type="entry name" value="PROLINE-RICH ANTIGEN HOMOLOG-RELATED"/>
    <property type="match status" value="1"/>
</dbReference>
<keyword evidence="2" id="KW-1003">Cell membrane</keyword>
<evidence type="ECO:0000256" key="3">
    <source>
        <dbReference type="ARBA" id="ARBA00022692"/>
    </source>
</evidence>
<evidence type="ECO:0000256" key="2">
    <source>
        <dbReference type="ARBA" id="ARBA00022475"/>
    </source>
</evidence>
<feature type="transmembrane region" description="Helical" evidence="6">
    <location>
        <begin position="58"/>
        <end position="77"/>
    </location>
</feature>
<comment type="caution">
    <text evidence="8">The sequence shown here is derived from an EMBL/GenBank/DDBJ whole genome shotgun (WGS) entry which is preliminary data.</text>
</comment>
<sequence>MDERLPAAPLWRRLCAFGYDLLALIGIWVFITIIAVALNHGPVGAAIVDGEVRVQNWWAQAALYAGLWVATGFYYALSWRYGGQTLGMRPWRLQLERAGAGTIGFGLAWLRYLYATLGLLLAGTGMLYCLVDRDRRALHDTLVDTRMAVLPKRSS</sequence>
<feature type="transmembrane region" description="Helical" evidence="6">
    <location>
        <begin position="98"/>
        <end position="122"/>
    </location>
</feature>
<dbReference type="PANTHER" id="PTHR36115:SF10">
    <property type="entry name" value="RDD DOMAIN-CONTAINING PROTEIN"/>
    <property type="match status" value="1"/>
</dbReference>
<evidence type="ECO:0000256" key="6">
    <source>
        <dbReference type="SAM" id="Phobius"/>
    </source>
</evidence>
<dbReference type="Proteomes" id="UP000294599">
    <property type="component" value="Unassembled WGS sequence"/>
</dbReference>
<evidence type="ECO:0000256" key="1">
    <source>
        <dbReference type="ARBA" id="ARBA00004651"/>
    </source>
</evidence>
<reference evidence="8 9" key="1">
    <citation type="submission" date="2019-03" db="EMBL/GenBank/DDBJ databases">
        <title>Genomic Encyclopedia of Type Strains, Phase IV (KMG-IV): sequencing the most valuable type-strain genomes for metagenomic binning, comparative biology and taxonomic classification.</title>
        <authorList>
            <person name="Goeker M."/>
        </authorList>
    </citation>
    <scope>NUCLEOTIDE SEQUENCE [LARGE SCALE GENOMIC DNA]</scope>
    <source>
        <strain evidence="8 9">DSM 21944</strain>
    </source>
</reference>
<accession>A0A4R3LJA9</accession>
<organism evidence="8 9">
    <name type="scientific">Pseudofulvimonas gallinarii</name>
    <dbReference type="NCBI Taxonomy" id="634155"/>
    <lineage>
        <taxon>Bacteria</taxon>
        <taxon>Pseudomonadati</taxon>
        <taxon>Pseudomonadota</taxon>
        <taxon>Gammaproteobacteria</taxon>
        <taxon>Lysobacterales</taxon>
        <taxon>Rhodanobacteraceae</taxon>
        <taxon>Pseudofulvimonas</taxon>
    </lineage>
</organism>
<evidence type="ECO:0000259" key="7">
    <source>
        <dbReference type="Pfam" id="PF06271"/>
    </source>
</evidence>
<evidence type="ECO:0000256" key="5">
    <source>
        <dbReference type="ARBA" id="ARBA00023136"/>
    </source>
</evidence>
<gene>
    <name evidence="8" type="ORF">EDC25_103128</name>
</gene>
<comment type="subcellular location">
    <subcellularLocation>
        <location evidence="1">Cell membrane</location>
        <topology evidence="1">Multi-pass membrane protein</topology>
    </subcellularLocation>
</comment>
<keyword evidence="9" id="KW-1185">Reference proteome</keyword>
<dbReference type="RefSeq" id="WP_164484109.1">
    <property type="nucleotide sequence ID" value="NZ_JBHLWF010000007.1"/>
</dbReference>
<evidence type="ECO:0000313" key="8">
    <source>
        <dbReference type="EMBL" id="TCT00360.1"/>
    </source>
</evidence>
<dbReference type="AlphaFoldDB" id="A0A4R3LJA9"/>
<keyword evidence="4 6" id="KW-1133">Transmembrane helix</keyword>
<keyword evidence="3 6" id="KW-0812">Transmembrane</keyword>